<evidence type="ECO:0000313" key="1">
    <source>
        <dbReference type="EMBL" id="KHN37192.1"/>
    </source>
</evidence>
<dbReference type="EMBL" id="KN647262">
    <property type="protein sequence ID" value="KHN37192.1"/>
    <property type="molecule type" value="Genomic_DNA"/>
</dbReference>
<protein>
    <submittedName>
        <fullName evidence="1">Uncharacterized protein</fullName>
    </submittedName>
</protein>
<dbReference type="AlphaFoldDB" id="A0A0B2RZ80"/>
<accession>A0A0B2RZ80</accession>
<proteinExistence type="predicted"/>
<name>A0A0B2RZ80_GLYSO</name>
<organism evidence="1">
    <name type="scientific">Glycine soja</name>
    <name type="common">Wild soybean</name>
    <dbReference type="NCBI Taxonomy" id="3848"/>
    <lineage>
        <taxon>Eukaryota</taxon>
        <taxon>Viridiplantae</taxon>
        <taxon>Streptophyta</taxon>
        <taxon>Embryophyta</taxon>
        <taxon>Tracheophyta</taxon>
        <taxon>Spermatophyta</taxon>
        <taxon>Magnoliopsida</taxon>
        <taxon>eudicotyledons</taxon>
        <taxon>Gunneridae</taxon>
        <taxon>Pentapetalae</taxon>
        <taxon>rosids</taxon>
        <taxon>fabids</taxon>
        <taxon>Fabales</taxon>
        <taxon>Fabaceae</taxon>
        <taxon>Papilionoideae</taxon>
        <taxon>50 kb inversion clade</taxon>
        <taxon>NPAAA clade</taxon>
        <taxon>indigoferoid/millettioid clade</taxon>
        <taxon>Phaseoleae</taxon>
        <taxon>Glycine</taxon>
        <taxon>Glycine subgen. Soja</taxon>
    </lineage>
</organism>
<gene>
    <name evidence="1" type="ORF">glysoja_048452</name>
</gene>
<dbReference type="Proteomes" id="UP000053555">
    <property type="component" value="Unassembled WGS sequence"/>
</dbReference>
<sequence>MYGSQIFVNSDIKEIVDFKDCMDPSQLTMIHCTQSGNQISGSSLYSVGDRFMHNAKMIYFDEVSKVKKCMCVTMATITKLLVANGWIYDTYPKCNKKVDGEALPIFYVGCANESVSTTPK</sequence>
<reference evidence="1" key="1">
    <citation type="submission" date="2014-07" db="EMBL/GenBank/DDBJ databases">
        <title>Identification of a novel salt tolerance gene in wild soybean by whole-genome sequencing.</title>
        <authorList>
            <person name="Lam H.-M."/>
            <person name="Qi X."/>
            <person name="Li M.-W."/>
            <person name="Liu X."/>
            <person name="Xie M."/>
            <person name="Ni M."/>
            <person name="Xu X."/>
        </authorList>
    </citation>
    <scope>NUCLEOTIDE SEQUENCE [LARGE SCALE GENOMIC DNA]</scope>
    <source>
        <tissue evidence="1">Root</tissue>
    </source>
</reference>